<dbReference type="AlphaFoldDB" id="A0A1F5QYA6"/>
<keyword evidence="1" id="KW-0175">Coiled coil</keyword>
<feature type="region of interest" description="Disordered" evidence="2">
    <location>
        <begin position="152"/>
        <end position="226"/>
    </location>
</feature>
<evidence type="ECO:0000313" key="4">
    <source>
        <dbReference type="Proteomes" id="UP000177230"/>
    </source>
</evidence>
<feature type="compositionally biased region" description="Pro residues" evidence="2">
    <location>
        <begin position="170"/>
        <end position="193"/>
    </location>
</feature>
<dbReference type="EMBL" id="MFFM01000051">
    <property type="protein sequence ID" value="OGF07167.1"/>
    <property type="molecule type" value="Genomic_DNA"/>
</dbReference>
<evidence type="ECO:0008006" key="5">
    <source>
        <dbReference type="Google" id="ProtNLM"/>
    </source>
</evidence>
<name>A0A1F5QYA6_9BACT</name>
<feature type="coiled-coil region" evidence="1">
    <location>
        <begin position="112"/>
        <end position="139"/>
    </location>
</feature>
<reference evidence="3 4" key="1">
    <citation type="journal article" date="2016" name="Nat. Commun.">
        <title>Thousands of microbial genomes shed light on interconnected biogeochemical processes in an aquifer system.</title>
        <authorList>
            <person name="Anantharaman K."/>
            <person name="Brown C.T."/>
            <person name="Hug L.A."/>
            <person name="Sharon I."/>
            <person name="Castelle C.J."/>
            <person name="Probst A.J."/>
            <person name="Thomas B.C."/>
            <person name="Singh A."/>
            <person name="Wilkins M.J."/>
            <person name="Karaoz U."/>
            <person name="Brodie E.L."/>
            <person name="Williams K.H."/>
            <person name="Hubbard S.S."/>
            <person name="Banfield J.F."/>
        </authorList>
    </citation>
    <scope>NUCLEOTIDE SEQUENCE [LARGE SCALE GENOMIC DNA]</scope>
</reference>
<evidence type="ECO:0000313" key="3">
    <source>
        <dbReference type="EMBL" id="OGF07167.1"/>
    </source>
</evidence>
<accession>A0A1F5QYA6</accession>
<evidence type="ECO:0000256" key="2">
    <source>
        <dbReference type="SAM" id="MobiDB-lite"/>
    </source>
</evidence>
<evidence type="ECO:0000256" key="1">
    <source>
        <dbReference type="SAM" id="Coils"/>
    </source>
</evidence>
<dbReference type="Proteomes" id="UP000177230">
    <property type="component" value="Unassembled WGS sequence"/>
</dbReference>
<sequence>MAVENITGNESIEELQRLTEVFNKRIRLLDEKKAATKPEIFQKVRGEYEAKLLELQVLLEEKGAGMQETLDAALAEQAGLLAREKEIRTEMEELELRAAIGEVEDADYARKSEAHNSENEAIVAKLQELTEKIDRCRALIGGETAQPAALVASEPPATPPPHQAVASKPASPPPPAAPRPEPTPPPAPEPEVQPTPAVQRSELDDLEKQFASILGANFGQEQPAAEPVAPIPEPIQIEENVSFEPQVEEAAIGESHEGELKCPKCGAFNRADNWYCEKCGNELINATDLLGGK</sequence>
<comment type="caution">
    <text evidence="3">The sequence shown here is derived from an EMBL/GenBank/DDBJ whole genome shotgun (WGS) entry which is preliminary data.</text>
</comment>
<proteinExistence type="predicted"/>
<organism evidence="3 4">
    <name type="scientific">Candidatus Edwardsbacteria bacterium GWF2_54_11</name>
    <dbReference type="NCBI Taxonomy" id="1817851"/>
    <lineage>
        <taxon>Bacteria</taxon>
        <taxon>Candidatus Edwardsiibacteriota</taxon>
    </lineage>
</organism>
<gene>
    <name evidence="3" type="ORF">A2024_09615</name>
</gene>
<protein>
    <recommendedName>
        <fullName evidence="5">RanBP2-type domain-containing protein</fullName>
    </recommendedName>
</protein>